<dbReference type="InterPro" id="IPR027417">
    <property type="entry name" value="P-loop_NTPase"/>
</dbReference>
<evidence type="ECO:0008006" key="4">
    <source>
        <dbReference type="Google" id="ProtNLM"/>
    </source>
</evidence>
<evidence type="ECO:0000256" key="1">
    <source>
        <dbReference type="SAM" id="MobiDB-lite"/>
    </source>
</evidence>
<reference evidence="2 3" key="1">
    <citation type="submission" date="2017-01" db="EMBL/GenBank/DDBJ databases">
        <authorList>
            <person name="Mah S.A."/>
            <person name="Swanson W.J."/>
            <person name="Moy G.W."/>
            <person name="Vacquier V.D."/>
        </authorList>
    </citation>
    <scope>NUCLEOTIDE SEQUENCE [LARGE SCALE GENOMIC DNA]</scope>
    <source>
        <strain evidence="2 3">DCY110</strain>
    </source>
</reference>
<gene>
    <name evidence="2" type="ORF">RD110_15035</name>
</gene>
<name>A0A1P8JX67_9BURK</name>
<organism evidence="2 3">
    <name type="scientific">Rhodoferax koreensis</name>
    <dbReference type="NCBI Taxonomy" id="1842727"/>
    <lineage>
        <taxon>Bacteria</taxon>
        <taxon>Pseudomonadati</taxon>
        <taxon>Pseudomonadota</taxon>
        <taxon>Betaproteobacteria</taxon>
        <taxon>Burkholderiales</taxon>
        <taxon>Comamonadaceae</taxon>
        <taxon>Rhodoferax</taxon>
    </lineage>
</organism>
<sequence length="289" mass="30451">MSASAIPILDSLWRASEMGRPANVTTPSGHPGLDAELPGGGWPAGQLSEVLQAQAGLHEWRLLLPAVRAAAAHGAVVLIGCPHWPNMAALAGHGIPLARMLVVEAERPAERLWAAEQALRCRDLAALLVWLPQARAEQLRRLQFTGQAAHQPRAPLAFVFRPLSAQQDASPAPLRLSLRLDGRPAQAGQGALPGLEIEIFKRRGPQQAAPLRLQTALPPVLALWAASQARPAVPSTTADERAGRIDNVVPLPTPAPSPPSPPSPLSPPAPLPHAASHVVDRIRPVAASA</sequence>
<accession>A0A1P8JX67</accession>
<dbReference type="RefSeq" id="WP_076200222.1">
    <property type="nucleotide sequence ID" value="NZ_CP019236.1"/>
</dbReference>
<evidence type="ECO:0000313" key="2">
    <source>
        <dbReference type="EMBL" id="APW38343.1"/>
    </source>
</evidence>
<proteinExistence type="predicted"/>
<dbReference type="AlphaFoldDB" id="A0A1P8JX67"/>
<feature type="compositionally biased region" description="Pro residues" evidence="1">
    <location>
        <begin position="251"/>
        <end position="271"/>
    </location>
</feature>
<dbReference type="EMBL" id="CP019236">
    <property type="protein sequence ID" value="APW38343.1"/>
    <property type="molecule type" value="Genomic_DNA"/>
</dbReference>
<protein>
    <recommendedName>
        <fullName evidence="4">Translesion DNA synthesis-associated protein ImuA</fullName>
    </recommendedName>
</protein>
<dbReference type="OrthoDB" id="9811176at2"/>
<keyword evidence="3" id="KW-1185">Reference proteome</keyword>
<dbReference type="Proteomes" id="UP000186609">
    <property type="component" value="Chromosome"/>
</dbReference>
<dbReference type="Gene3D" id="3.40.50.300">
    <property type="entry name" value="P-loop containing nucleotide triphosphate hydrolases"/>
    <property type="match status" value="1"/>
</dbReference>
<dbReference type="InterPro" id="IPR047610">
    <property type="entry name" value="ImuA_translesion"/>
</dbReference>
<feature type="region of interest" description="Disordered" evidence="1">
    <location>
        <begin position="247"/>
        <end position="275"/>
    </location>
</feature>
<evidence type="ECO:0000313" key="3">
    <source>
        <dbReference type="Proteomes" id="UP000186609"/>
    </source>
</evidence>
<dbReference type="STRING" id="1842727.RD110_15035"/>
<dbReference type="NCBIfam" id="NF033429">
    <property type="entry name" value="ImuA_translesion"/>
    <property type="match status" value="1"/>
</dbReference>
<dbReference type="SUPFAM" id="SSF52540">
    <property type="entry name" value="P-loop containing nucleoside triphosphate hydrolases"/>
    <property type="match status" value="1"/>
</dbReference>
<dbReference type="KEGG" id="rhy:RD110_15035"/>